<dbReference type="Proteomes" id="UP000708208">
    <property type="component" value="Unassembled WGS sequence"/>
</dbReference>
<reference evidence="1" key="1">
    <citation type="submission" date="2021-06" db="EMBL/GenBank/DDBJ databases">
        <authorList>
            <person name="Hodson N. C."/>
            <person name="Mongue J. A."/>
            <person name="Jaron S. K."/>
        </authorList>
    </citation>
    <scope>NUCLEOTIDE SEQUENCE</scope>
</reference>
<sequence length="44" mass="4750">VHAAPAVNFNILSVNETAALVEVIEVLIGRFYSATENVVETDHP</sequence>
<gene>
    <name evidence="1" type="ORF">AFUS01_LOCUS11909</name>
</gene>
<feature type="non-terminal residue" evidence="1">
    <location>
        <position position="44"/>
    </location>
</feature>
<evidence type="ECO:0000313" key="1">
    <source>
        <dbReference type="EMBL" id="CAG7722794.1"/>
    </source>
</evidence>
<proteinExistence type="predicted"/>
<organism evidence="1 2">
    <name type="scientific">Allacma fusca</name>
    <dbReference type="NCBI Taxonomy" id="39272"/>
    <lineage>
        <taxon>Eukaryota</taxon>
        <taxon>Metazoa</taxon>
        <taxon>Ecdysozoa</taxon>
        <taxon>Arthropoda</taxon>
        <taxon>Hexapoda</taxon>
        <taxon>Collembola</taxon>
        <taxon>Symphypleona</taxon>
        <taxon>Sminthuridae</taxon>
        <taxon>Allacma</taxon>
    </lineage>
</organism>
<comment type="caution">
    <text evidence="1">The sequence shown here is derived from an EMBL/GenBank/DDBJ whole genome shotgun (WGS) entry which is preliminary data.</text>
</comment>
<dbReference type="EMBL" id="CAJVCH010092458">
    <property type="protein sequence ID" value="CAG7722794.1"/>
    <property type="molecule type" value="Genomic_DNA"/>
</dbReference>
<feature type="non-terminal residue" evidence="1">
    <location>
        <position position="1"/>
    </location>
</feature>
<name>A0A8J2NWL8_9HEXA</name>
<accession>A0A8J2NWL8</accession>
<evidence type="ECO:0000313" key="2">
    <source>
        <dbReference type="Proteomes" id="UP000708208"/>
    </source>
</evidence>
<keyword evidence="2" id="KW-1185">Reference proteome</keyword>
<dbReference type="AlphaFoldDB" id="A0A8J2NWL8"/>
<protein>
    <submittedName>
        <fullName evidence="1">Uncharacterized protein</fullName>
    </submittedName>
</protein>